<name>A0A4Q9FNH1_9FLAO</name>
<gene>
    <name evidence="1" type="ORF">EYD46_15365</name>
</gene>
<proteinExistence type="predicted"/>
<dbReference type="Proteomes" id="UP000292372">
    <property type="component" value="Unassembled WGS sequence"/>
</dbReference>
<dbReference type="AlphaFoldDB" id="A0A4Q9FNH1"/>
<dbReference type="OrthoDB" id="1443546at2"/>
<dbReference type="RefSeq" id="WP_130938055.1">
    <property type="nucleotide sequence ID" value="NZ_BMEE01000005.1"/>
</dbReference>
<sequence length="130" mass="14965">MKEYILSFGTITVLKDDLAEVIINEGVVINEIMVDLYHDFLLSYLKAPFSLIINKKNSYSYTFEAQKIIANLKEIHAMAVIVGTDAAVMSTKTLIQINESNNWNIKLFRTKPEALEWIESLHEYSLQEQH</sequence>
<keyword evidence="2" id="KW-1185">Reference proteome</keyword>
<accession>A0A4Q9FNH1</accession>
<evidence type="ECO:0000313" key="1">
    <source>
        <dbReference type="EMBL" id="TBN13871.1"/>
    </source>
</evidence>
<reference evidence="1 2" key="1">
    <citation type="journal article" date="2015" name="Int. J. Syst. Evol. Microbiol.">
        <title>Hyunsoonleella pacifica sp. nov., isolated from seawater of South Pacific Gyre.</title>
        <authorList>
            <person name="Gao X."/>
            <person name="Zhang Z."/>
            <person name="Dai X."/>
            <person name="Zhang X.H."/>
        </authorList>
    </citation>
    <scope>NUCLEOTIDE SEQUENCE [LARGE SCALE GENOMIC DNA]</scope>
    <source>
        <strain evidence="1 2">SW033</strain>
    </source>
</reference>
<dbReference type="EMBL" id="SIRS01000006">
    <property type="protein sequence ID" value="TBN13871.1"/>
    <property type="molecule type" value="Genomic_DNA"/>
</dbReference>
<evidence type="ECO:0008006" key="3">
    <source>
        <dbReference type="Google" id="ProtNLM"/>
    </source>
</evidence>
<protein>
    <recommendedName>
        <fullName evidence="3">STAS/SEC14 domain-containing protein</fullName>
    </recommendedName>
</protein>
<organism evidence="1 2">
    <name type="scientific">Hyunsoonleella pacifica</name>
    <dbReference type="NCBI Taxonomy" id="1080224"/>
    <lineage>
        <taxon>Bacteria</taxon>
        <taxon>Pseudomonadati</taxon>
        <taxon>Bacteroidota</taxon>
        <taxon>Flavobacteriia</taxon>
        <taxon>Flavobacteriales</taxon>
        <taxon>Flavobacteriaceae</taxon>
    </lineage>
</organism>
<comment type="caution">
    <text evidence="1">The sequence shown here is derived from an EMBL/GenBank/DDBJ whole genome shotgun (WGS) entry which is preliminary data.</text>
</comment>
<evidence type="ECO:0000313" key="2">
    <source>
        <dbReference type="Proteomes" id="UP000292372"/>
    </source>
</evidence>